<dbReference type="Proteomes" id="UP000035680">
    <property type="component" value="Unassembled WGS sequence"/>
</dbReference>
<reference evidence="2" key="2">
    <citation type="submission" date="2015-08" db="UniProtKB">
        <authorList>
            <consortium name="WormBaseParasite"/>
        </authorList>
    </citation>
    <scope>IDENTIFICATION</scope>
</reference>
<dbReference type="AlphaFoldDB" id="A0A0K0G674"/>
<organism evidence="1 2">
    <name type="scientific">Strongyloides venezuelensis</name>
    <name type="common">Threadworm</name>
    <dbReference type="NCBI Taxonomy" id="75913"/>
    <lineage>
        <taxon>Eukaryota</taxon>
        <taxon>Metazoa</taxon>
        <taxon>Ecdysozoa</taxon>
        <taxon>Nematoda</taxon>
        <taxon>Chromadorea</taxon>
        <taxon>Rhabditida</taxon>
        <taxon>Tylenchina</taxon>
        <taxon>Panagrolaimomorpha</taxon>
        <taxon>Strongyloidoidea</taxon>
        <taxon>Strongyloididae</taxon>
        <taxon>Strongyloides</taxon>
    </lineage>
</organism>
<reference evidence="1" key="1">
    <citation type="submission" date="2014-07" db="EMBL/GenBank/DDBJ databases">
        <authorList>
            <person name="Martin A.A"/>
            <person name="De Silva N."/>
        </authorList>
    </citation>
    <scope>NUCLEOTIDE SEQUENCE</scope>
</reference>
<keyword evidence="1" id="KW-1185">Reference proteome</keyword>
<sequence>MILHTSYDYTIFLKTAENGLFRLVFQLCNRLVVEIIQFVMAQLFNIHKNVTPFNVSTKHTKYNFIGLPNKEMGGVYRSIMLNNTNS</sequence>
<evidence type="ECO:0000313" key="1">
    <source>
        <dbReference type="Proteomes" id="UP000035680"/>
    </source>
</evidence>
<proteinExistence type="predicted"/>
<evidence type="ECO:0000313" key="2">
    <source>
        <dbReference type="WBParaSite" id="SVE_2025600.1"/>
    </source>
</evidence>
<protein>
    <submittedName>
        <fullName evidence="2">Uncharacterized protein</fullName>
    </submittedName>
</protein>
<name>A0A0K0G674_STRVS</name>
<accession>A0A0K0G674</accession>
<dbReference type="WBParaSite" id="SVE_2025600.1">
    <property type="protein sequence ID" value="SVE_2025600.1"/>
    <property type="gene ID" value="SVE_2025600"/>
</dbReference>